<protein>
    <recommendedName>
        <fullName evidence="3">Threonine ammonia-lyase</fullName>
    </recommendedName>
</protein>
<dbReference type="SUPFAM" id="SSF53686">
    <property type="entry name" value="Tryptophan synthase beta subunit-like PLP-dependent enzymes"/>
    <property type="match status" value="1"/>
</dbReference>
<sequence>MYHIKVLSKEDIRQVIEIQPVIDCMDDLIAFSEKSIARAVAFMAMEEKIVAEAGSCTTVAAVQNYRERIGGKNVALIISGGNIDGRLLLELMERKNDSSGICCVNHSA</sequence>
<dbReference type="Proteomes" id="UP000446866">
    <property type="component" value="Unassembled WGS sequence"/>
</dbReference>
<dbReference type="Gene3D" id="3.40.50.1100">
    <property type="match status" value="1"/>
</dbReference>
<keyword evidence="2" id="KW-1185">Reference proteome</keyword>
<evidence type="ECO:0000313" key="2">
    <source>
        <dbReference type="Proteomes" id="UP000446866"/>
    </source>
</evidence>
<evidence type="ECO:0008006" key="3">
    <source>
        <dbReference type="Google" id="ProtNLM"/>
    </source>
</evidence>
<reference evidence="1 2" key="1">
    <citation type="submission" date="2018-08" db="EMBL/GenBank/DDBJ databases">
        <title>Murine metabolic-syndrome-specific gut microbial biobank.</title>
        <authorList>
            <person name="Liu C."/>
        </authorList>
    </citation>
    <scope>NUCLEOTIDE SEQUENCE [LARGE SCALE GENOMIC DNA]</scope>
    <source>
        <strain evidence="1 2">28</strain>
    </source>
</reference>
<organism evidence="1 2">
    <name type="scientific">Anaerotruncus colihominis</name>
    <dbReference type="NCBI Taxonomy" id="169435"/>
    <lineage>
        <taxon>Bacteria</taxon>
        <taxon>Bacillati</taxon>
        <taxon>Bacillota</taxon>
        <taxon>Clostridia</taxon>
        <taxon>Eubacteriales</taxon>
        <taxon>Oscillospiraceae</taxon>
        <taxon>Anaerotruncus</taxon>
    </lineage>
</organism>
<accession>A0A845QK59</accession>
<name>A0A845QK59_9FIRM</name>
<dbReference type="GO" id="GO:1901605">
    <property type="term" value="P:alpha-amino acid metabolic process"/>
    <property type="evidence" value="ECO:0007669"/>
    <property type="project" value="UniProtKB-ARBA"/>
</dbReference>
<dbReference type="EMBL" id="QXWK01000009">
    <property type="protein sequence ID" value="NBH61077.1"/>
    <property type="molecule type" value="Genomic_DNA"/>
</dbReference>
<comment type="caution">
    <text evidence="1">The sequence shown here is derived from an EMBL/GenBank/DDBJ whole genome shotgun (WGS) entry which is preliminary data.</text>
</comment>
<gene>
    <name evidence="1" type="ORF">D0435_05355</name>
</gene>
<evidence type="ECO:0000313" key="1">
    <source>
        <dbReference type="EMBL" id="NBH61077.1"/>
    </source>
</evidence>
<dbReference type="InterPro" id="IPR036052">
    <property type="entry name" value="TrpB-like_PALP_sf"/>
</dbReference>
<dbReference type="RefSeq" id="WP_160201362.1">
    <property type="nucleotide sequence ID" value="NZ_QXWK01000009.1"/>
</dbReference>
<proteinExistence type="predicted"/>
<dbReference type="AlphaFoldDB" id="A0A845QK59"/>